<name>A0A3D5QB94_FLESI</name>
<dbReference type="InterPro" id="IPR014729">
    <property type="entry name" value="Rossmann-like_a/b/a_fold"/>
</dbReference>
<dbReference type="GO" id="GO:0009435">
    <property type="term" value="P:NAD+ biosynthetic process"/>
    <property type="evidence" value="ECO:0007669"/>
    <property type="project" value="UniProtKB-UniRule"/>
</dbReference>
<keyword evidence="7 11" id="KW-0547">Nucleotide-binding</keyword>
<dbReference type="PANTHER" id="PTHR39321:SF3">
    <property type="entry name" value="PHOSPHOPANTETHEINE ADENYLYLTRANSFERASE"/>
    <property type="match status" value="1"/>
</dbReference>
<keyword evidence="4 11" id="KW-0662">Pyridine nucleotide biosynthesis</keyword>
<reference evidence="13 14" key="1">
    <citation type="journal article" date="2018" name="Nat. Biotechnol.">
        <title>A standardized bacterial taxonomy based on genome phylogeny substantially revises the tree of life.</title>
        <authorList>
            <person name="Parks D.H."/>
            <person name="Chuvochina M."/>
            <person name="Waite D.W."/>
            <person name="Rinke C."/>
            <person name="Skarshewski A."/>
            <person name="Chaumeil P.A."/>
            <person name="Hugenholtz P."/>
        </authorList>
    </citation>
    <scope>NUCLEOTIDE SEQUENCE [LARGE SCALE GENOMIC DNA]</scope>
    <source>
        <strain evidence="13">UBA8672</strain>
    </source>
</reference>
<dbReference type="OMA" id="CFLDAQT"/>
<evidence type="ECO:0000256" key="5">
    <source>
        <dbReference type="ARBA" id="ARBA00022679"/>
    </source>
</evidence>
<dbReference type="Gene3D" id="3.40.50.620">
    <property type="entry name" value="HUPs"/>
    <property type="match status" value="1"/>
</dbReference>
<dbReference type="GO" id="GO:0005524">
    <property type="term" value="F:ATP binding"/>
    <property type="evidence" value="ECO:0007669"/>
    <property type="project" value="UniProtKB-KW"/>
</dbReference>
<evidence type="ECO:0000313" key="13">
    <source>
        <dbReference type="EMBL" id="HCW93111.1"/>
    </source>
</evidence>
<evidence type="ECO:0000256" key="7">
    <source>
        <dbReference type="ARBA" id="ARBA00022741"/>
    </source>
</evidence>
<dbReference type="CDD" id="cd02165">
    <property type="entry name" value="NMNAT"/>
    <property type="match status" value="1"/>
</dbReference>
<sequence>MKKIGLFGGTFNPIHIGHIKLARDVYSSFGLDEFIFIPSKIPPHKNLGSTGAKDRFNMVKSAVSSLDSHFQVSDYEINQKGVSYTYKTLLYFRNRFPEDQLFFIAGSDIFATIKTWNNWRELFDLANFIVVNRKEMPFSKMFMEIPDELLKIIRHKDTFEGCKAGRIVLHTMSEIDISSTEIRKNLKEKNFEFFLPKEVSEYIEKNDLYMEV</sequence>
<organism evidence="13 14">
    <name type="scientific">Flexistipes sinusarabici</name>
    <dbReference type="NCBI Taxonomy" id="2352"/>
    <lineage>
        <taxon>Bacteria</taxon>
        <taxon>Pseudomonadati</taxon>
        <taxon>Deferribacterota</taxon>
        <taxon>Deferribacteres</taxon>
        <taxon>Deferribacterales</taxon>
        <taxon>Flexistipitaceae</taxon>
        <taxon>Flexistipes</taxon>
    </lineage>
</organism>
<evidence type="ECO:0000256" key="9">
    <source>
        <dbReference type="ARBA" id="ARBA00023027"/>
    </source>
</evidence>
<dbReference type="GO" id="GO:0004515">
    <property type="term" value="F:nicotinate-nucleotide adenylyltransferase activity"/>
    <property type="evidence" value="ECO:0007669"/>
    <property type="project" value="UniProtKB-UniRule"/>
</dbReference>
<keyword evidence="8 11" id="KW-0067">ATP-binding</keyword>
<evidence type="ECO:0000256" key="6">
    <source>
        <dbReference type="ARBA" id="ARBA00022695"/>
    </source>
</evidence>
<dbReference type="InterPro" id="IPR004821">
    <property type="entry name" value="Cyt_trans-like"/>
</dbReference>
<feature type="domain" description="Cytidyltransferase-like" evidence="12">
    <location>
        <begin position="6"/>
        <end position="184"/>
    </location>
</feature>
<evidence type="ECO:0000259" key="12">
    <source>
        <dbReference type="Pfam" id="PF01467"/>
    </source>
</evidence>
<proteinExistence type="inferred from homology"/>
<dbReference type="Proteomes" id="UP000262325">
    <property type="component" value="Unassembled WGS sequence"/>
</dbReference>
<dbReference type="Pfam" id="PF01467">
    <property type="entry name" value="CTP_transf_like"/>
    <property type="match status" value="1"/>
</dbReference>
<dbReference type="NCBIfam" id="TIGR00125">
    <property type="entry name" value="cyt_tran_rel"/>
    <property type="match status" value="1"/>
</dbReference>
<dbReference type="NCBIfam" id="TIGR00482">
    <property type="entry name" value="nicotinate (nicotinamide) nucleotide adenylyltransferase"/>
    <property type="match status" value="1"/>
</dbReference>
<dbReference type="EC" id="2.7.7.18" evidence="11"/>
<dbReference type="NCBIfam" id="NF000840">
    <property type="entry name" value="PRK00071.1-3"/>
    <property type="match status" value="1"/>
</dbReference>
<evidence type="ECO:0000256" key="2">
    <source>
        <dbReference type="ARBA" id="ARBA00005019"/>
    </source>
</evidence>
<accession>A0A3D5QB94</accession>
<protein>
    <recommendedName>
        <fullName evidence="11">Probable nicotinate-nucleotide adenylyltransferase</fullName>
        <ecNumber evidence="11">2.7.7.18</ecNumber>
    </recommendedName>
    <alternativeName>
        <fullName evidence="11">Deamido-NAD(+) diphosphorylase</fullName>
    </alternativeName>
    <alternativeName>
        <fullName evidence="11">Deamido-NAD(+) pyrophosphorylase</fullName>
    </alternativeName>
    <alternativeName>
        <fullName evidence="11">Nicotinate mononucleotide adenylyltransferase</fullName>
        <shortName evidence="11">NaMN adenylyltransferase</shortName>
    </alternativeName>
</protein>
<comment type="similarity">
    <text evidence="3 11">Belongs to the NadD family.</text>
</comment>
<evidence type="ECO:0000256" key="10">
    <source>
        <dbReference type="ARBA" id="ARBA00048721"/>
    </source>
</evidence>
<dbReference type="AlphaFoldDB" id="A0A3D5QB94"/>
<dbReference type="SUPFAM" id="SSF52374">
    <property type="entry name" value="Nucleotidylyl transferase"/>
    <property type="match status" value="1"/>
</dbReference>
<comment type="function">
    <text evidence="1 11">Catalyzes the reversible adenylation of nicotinate mononucleotide (NaMN) to nicotinic acid adenine dinucleotide (NaAD).</text>
</comment>
<dbReference type="PANTHER" id="PTHR39321">
    <property type="entry name" value="NICOTINATE-NUCLEOTIDE ADENYLYLTRANSFERASE-RELATED"/>
    <property type="match status" value="1"/>
</dbReference>
<dbReference type="EMBL" id="DPPF01000110">
    <property type="protein sequence ID" value="HCW93111.1"/>
    <property type="molecule type" value="Genomic_DNA"/>
</dbReference>
<evidence type="ECO:0000256" key="8">
    <source>
        <dbReference type="ARBA" id="ARBA00022840"/>
    </source>
</evidence>
<evidence type="ECO:0000256" key="3">
    <source>
        <dbReference type="ARBA" id="ARBA00009014"/>
    </source>
</evidence>
<evidence type="ECO:0000256" key="4">
    <source>
        <dbReference type="ARBA" id="ARBA00022642"/>
    </source>
</evidence>
<comment type="catalytic activity">
    <reaction evidence="10 11">
        <text>nicotinate beta-D-ribonucleotide + ATP + H(+) = deamido-NAD(+) + diphosphate</text>
        <dbReference type="Rhea" id="RHEA:22860"/>
        <dbReference type="ChEBI" id="CHEBI:15378"/>
        <dbReference type="ChEBI" id="CHEBI:30616"/>
        <dbReference type="ChEBI" id="CHEBI:33019"/>
        <dbReference type="ChEBI" id="CHEBI:57502"/>
        <dbReference type="ChEBI" id="CHEBI:58437"/>
        <dbReference type="EC" id="2.7.7.18"/>
    </reaction>
</comment>
<evidence type="ECO:0000256" key="1">
    <source>
        <dbReference type="ARBA" id="ARBA00002324"/>
    </source>
</evidence>
<evidence type="ECO:0000313" key="14">
    <source>
        <dbReference type="Proteomes" id="UP000262325"/>
    </source>
</evidence>
<comment type="pathway">
    <text evidence="2 11">Cofactor biosynthesis; NAD(+) biosynthesis; deamido-NAD(+) from nicotinate D-ribonucleotide: step 1/1.</text>
</comment>
<dbReference type="HAMAP" id="MF_00244">
    <property type="entry name" value="NaMN_adenylyltr"/>
    <property type="match status" value="1"/>
</dbReference>
<gene>
    <name evidence="11" type="primary">nadD</name>
    <name evidence="13" type="ORF">DHM44_05460</name>
</gene>
<keyword evidence="9 11" id="KW-0520">NAD</keyword>
<evidence type="ECO:0000256" key="11">
    <source>
        <dbReference type="HAMAP-Rule" id="MF_00244"/>
    </source>
</evidence>
<keyword evidence="5 11" id="KW-0808">Transferase</keyword>
<comment type="caution">
    <text evidence="13">The sequence shown here is derived from an EMBL/GenBank/DDBJ whole genome shotgun (WGS) entry which is preliminary data.</text>
</comment>
<keyword evidence="6 11" id="KW-0548">Nucleotidyltransferase</keyword>
<dbReference type="InterPro" id="IPR005248">
    <property type="entry name" value="NadD/NMNAT"/>
</dbReference>
<dbReference type="UniPathway" id="UPA00253">
    <property type="reaction ID" value="UER00332"/>
</dbReference>